<dbReference type="EMBL" id="JAKROA010000004">
    <property type="protein sequence ID" value="KAL5108238.1"/>
    <property type="molecule type" value="Genomic_DNA"/>
</dbReference>
<keyword evidence="3" id="KW-1185">Reference proteome</keyword>
<evidence type="ECO:0000256" key="1">
    <source>
        <dbReference type="SAM" id="MobiDB-lite"/>
    </source>
</evidence>
<feature type="region of interest" description="Disordered" evidence="1">
    <location>
        <begin position="198"/>
        <end position="323"/>
    </location>
</feature>
<gene>
    <name evidence="2" type="ORF">TcWFU_009967</name>
</gene>
<feature type="compositionally biased region" description="Acidic residues" evidence="1">
    <location>
        <begin position="304"/>
        <end position="313"/>
    </location>
</feature>
<proteinExistence type="predicted"/>
<feature type="region of interest" description="Disordered" evidence="1">
    <location>
        <begin position="106"/>
        <end position="141"/>
    </location>
</feature>
<name>A0ABR4QF95_9CEST</name>
<accession>A0ABR4QF95</accession>
<feature type="region of interest" description="Disordered" evidence="1">
    <location>
        <begin position="369"/>
        <end position="404"/>
    </location>
</feature>
<organism evidence="2 3">
    <name type="scientific">Taenia crassiceps</name>
    <dbReference type="NCBI Taxonomy" id="6207"/>
    <lineage>
        <taxon>Eukaryota</taxon>
        <taxon>Metazoa</taxon>
        <taxon>Spiralia</taxon>
        <taxon>Lophotrochozoa</taxon>
        <taxon>Platyhelminthes</taxon>
        <taxon>Cestoda</taxon>
        <taxon>Eucestoda</taxon>
        <taxon>Cyclophyllidea</taxon>
        <taxon>Taeniidae</taxon>
        <taxon>Taenia</taxon>
    </lineage>
</organism>
<dbReference type="InterPro" id="IPR036872">
    <property type="entry name" value="CH_dom_sf"/>
</dbReference>
<feature type="region of interest" description="Disordered" evidence="1">
    <location>
        <begin position="57"/>
        <end position="84"/>
    </location>
</feature>
<comment type="caution">
    <text evidence="2">The sequence shown here is derived from an EMBL/GenBank/DDBJ whole genome shotgun (WGS) entry which is preliminary data.</text>
</comment>
<evidence type="ECO:0000313" key="2">
    <source>
        <dbReference type="EMBL" id="KAL5108238.1"/>
    </source>
</evidence>
<dbReference type="Gene3D" id="1.10.418.10">
    <property type="entry name" value="Calponin-like domain"/>
    <property type="match status" value="1"/>
</dbReference>
<protein>
    <submittedName>
        <fullName evidence="2">Uncharacterized protein</fullName>
    </submittedName>
</protein>
<dbReference type="Proteomes" id="UP001651158">
    <property type="component" value="Unassembled WGS sequence"/>
</dbReference>
<sequence>MLQEFDVLENPLVFPPFDIVSRGLAHILAFLSRNEQKALLYPSPLHQQQYEEEDFVDEEAEEISSSRQNLISPPATLPSSSTVSRPSSAMAMVTWQQNYPVATSYRTESSHSEGHILRRRSSQPEFYKHGATASGDTDYSSVSLTSLSEDRASALELHHPCDSQQLWGKGQYGKTYSSYPTISQKTHEMDLERHRLFTGSSDRPQPQPRSALPSSIAGQSKLYVRQRTPSPPPRRSRPLAPLPRLPDASLPRTRPPLRSQRSYPPTTHYPHCFTPDEPSQMKLNPLNVKLTRPPHRASNTSVEVSDDSEDDFSTDSSCEDLPVPRLRNHLPLSSTPSLSIQHHLTHRPEQSVTPTTAPLQQHRRYLKHGQTTGPVHPKHQQRSSQLEGRPYRNEHSTEAFSTSHEIIRSPQPLYSQTHQYDELWRSTAEALRMILVSHLNTNLPSTPAELANELKTGIYLAEFLNNFLGYKAIKKIYEVSGSSWRLRARQNLFSSREVIHNVGVPKHRLFSVTRVLAADMTVGLFGLLHCLQSLLEVWASKPSTFMVGGLGVREKLSNQPTSYRSLLGDINTNRHMHHQSQQRHHRRTFSNSNYGVGVFSDV</sequence>
<reference evidence="2 3" key="1">
    <citation type="journal article" date="2022" name="Front. Cell. Infect. Microbiol.">
        <title>The Genomes of Two Strains of Taenia crassiceps the Animal Model for the Study of Human Cysticercosis.</title>
        <authorList>
            <person name="Bobes R.J."/>
            <person name="Estrada K."/>
            <person name="Rios-Valencia D.G."/>
            <person name="Calderon-Gallegos A."/>
            <person name="de la Torre P."/>
            <person name="Carrero J.C."/>
            <person name="Sanchez-Flores A."/>
            <person name="Laclette J.P."/>
        </authorList>
    </citation>
    <scope>NUCLEOTIDE SEQUENCE [LARGE SCALE GENOMIC DNA]</scope>
    <source>
        <strain evidence="2">WFUcys</strain>
    </source>
</reference>
<dbReference type="CDD" id="cd00014">
    <property type="entry name" value="CH_SF"/>
    <property type="match status" value="1"/>
</dbReference>
<dbReference type="SUPFAM" id="SSF47576">
    <property type="entry name" value="Calponin-homology domain, CH-domain"/>
    <property type="match status" value="1"/>
</dbReference>
<evidence type="ECO:0000313" key="3">
    <source>
        <dbReference type="Proteomes" id="UP001651158"/>
    </source>
</evidence>